<reference evidence="2" key="1">
    <citation type="submission" date="2021-06" db="EMBL/GenBank/DDBJ databases">
        <authorList>
            <consortium name="DOE Joint Genome Institute"/>
            <person name="Mondo S.J."/>
            <person name="Amses K.R."/>
            <person name="Simmons D.R."/>
            <person name="Longcore J.E."/>
            <person name="Seto K."/>
            <person name="Alves G.H."/>
            <person name="Bonds A.E."/>
            <person name="Quandt C.A."/>
            <person name="Davis W.J."/>
            <person name="Chang Y."/>
            <person name="Letcher P.M."/>
            <person name="Powell M.J."/>
            <person name="Kuo A."/>
            <person name="Labutti K."/>
            <person name="Pangilinan J."/>
            <person name="Andreopoulos W."/>
            <person name="Tritt A."/>
            <person name="Riley R."/>
            <person name="Hundley H."/>
            <person name="Johnson J."/>
            <person name="Lipzen A."/>
            <person name="Barry K."/>
            <person name="Berbee M.L."/>
            <person name="Buchler N.E."/>
            <person name="Grigoriev I.V."/>
            <person name="Spatafora J.W."/>
            <person name="Stajich J.E."/>
            <person name="James T.Y."/>
        </authorList>
    </citation>
    <scope>NUCLEOTIDE SEQUENCE</scope>
    <source>
        <strain evidence="2">AG</strain>
    </source>
</reference>
<dbReference type="Proteomes" id="UP001206595">
    <property type="component" value="Unassembled WGS sequence"/>
</dbReference>
<keyword evidence="3" id="KW-1185">Reference proteome</keyword>
<gene>
    <name evidence="2" type="ORF">K450DRAFT_240484</name>
</gene>
<evidence type="ECO:0000313" key="3">
    <source>
        <dbReference type="Proteomes" id="UP001206595"/>
    </source>
</evidence>
<dbReference type="AlphaFoldDB" id="A0AAD5E9W2"/>
<evidence type="ECO:0000256" key="1">
    <source>
        <dbReference type="SAM" id="MobiDB-lite"/>
    </source>
</evidence>
<feature type="region of interest" description="Disordered" evidence="1">
    <location>
        <begin position="1"/>
        <end position="86"/>
    </location>
</feature>
<feature type="compositionally biased region" description="Polar residues" evidence="1">
    <location>
        <begin position="60"/>
        <end position="78"/>
    </location>
</feature>
<accession>A0AAD5E9W2</accession>
<feature type="compositionally biased region" description="Acidic residues" evidence="1">
    <location>
        <begin position="32"/>
        <end position="42"/>
    </location>
</feature>
<protein>
    <submittedName>
        <fullName evidence="2">Uncharacterized protein</fullName>
    </submittedName>
</protein>
<dbReference type="GeneID" id="75914282"/>
<proteinExistence type="predicted"/>
<evidence type="ECO:0000313" key="2">
    <source>
        <dbReference type="EMBL" id="KAI8579818.1"/>
    </source>
</evidence>
<name>A0AAD5E9W2_UMBRA</name>
<sequence>MILCETDNSTSTESTMQNEETMMEKPSQPMDIGEEGGNDDDILVPLRPLMDIDMVGPDHTLSTETTSPMTIIESSTETHQSRKVRGPYRRYTEHQIEQLFDYVIKQG</sequence>
<feature type="compositionally biased region" description="Polar residues" evidence="1">
    <location>
        <begin position="1"/>
        <end position="20"/>
    </location>
</feature>
<reference evidence="2" key="2">
    <citation type="journal article" date="2022" name="Proc. Natl. Acad. Sci. U.S.A.">
        <title>Diploid-dominant life cycles characterize the early evolution of Fungi.</title>
        <authorList>
            <person name="Amses K.R."/>
            <person name="Simmons D.R."/>
            <person name="Longcore J.E."/>
            <person name="Mondo S.J."/>
            <person name="Seto K."/>
            <person name="Jeronimo G.H."/>
            <person name="Bonds A.E."/>
            <person name="Quandt C.A."/>
            <person name="Davis W.J."/>
            <person name="Chang Y."/>
            <person name="Federici B.A."/>
            <person name="Kuo A."/>
            <person name="LaButti K."/>
            <person name="Pangilinan J."/>
            <person name="Andreopoulos W."/>
            <person name="Tritt A."/>
            <person name="Riley R."/>
            <person name="Hundley H."/>
            <person name="Johnson J."/>
            <person name="Lipzen A."/>
            <person name="Barry K."/>
            <person name="Lang B.F."/>
            <person name="Cuomo C.A."/>
            <person name="Buchler N.E."/>
            <person name="Grigoriev I.V."/>
            <person name="Spatafora J.W."/>
            <person name="Stajich J.E."/>
            <person name="James T.Y."/>
        </authorList>
    </citation>
    <scope>NUCLEOTIDE SEQUENCE</scope>
    <source>
        <strain evidence="2">AG</strain>
    </source>
</reference>
<comment type="caution">
    <text evidence="2">The sequence shown here is derived from an EMBL/GenBank/DDBJ whole genome shotgun (WGS) entry which is preliminary data.</text>
</comment>
<organism evidence="2 3">
    <name type="scientific">Umbelopsis ramanniana AG</name>
    <dbReference type="NCBI Taxonomy" id="1314678"/>
    <lineage>
        <taxon>Eukaryota</taxon>
        <taxon>Fungi</taxon>
        <taxon>Fungi incertae sedis</taxon>
        <taxon>Mucoromycota</taxon>
        <taxon>Mucoromycotina</taxon>
        <taxon>Umbelopsidomycetes</taxon>
        <taxon>Umbelopsidales</taxon>
        <taxon>Umbelopsidaceae</taxon>
        <taxon>Umbelopsis</taxon>
    </lineage>
</organism>
<dbReference type="RefSeq" id="XP_051444822.1">
    <property type="nucleotide sequence ID" value="XM_051588937.1"/>
</dbReference>
<dbReference type="EMBL" id="MU620917">
    <property type="protein sequence ID" value="KAI8579818.1"/>
    <property type="molecule type" value="Genomic_DNA"/>
</dbReference>